<comment type="similarity">
    <text evidence="1">Belongs to the ATPase alpha/beta chains family.</text>
</comment>
<protein>
    <submittedName>
        <fullName evidence="6">Atp synthase subunit alpha</fullName>
    </submittedName>
</protein>
<proteinExistence type="inferred from homology"/>
<dbReference type="GO" id="GO:0045259">
    <property type="term" value="C:proton-transporting ATP synthase complex"/>
    <property type="evidence" value="ECO:0007669"/>
    <property type="project" value="InterPro"/>
</dbReference>
<dbReference type="InterPro" id="IPR020003">
    <property type="entry name" value="ATPase_a/bsu_AS"/>
</dbReference>
<dbReference type="Pfam" id="PF00006">
    <property type="entry name" value="ATP-synt_ab"/>
    <property type="match status" value="1"/>
</dbReference>
<keyword evidence="3" id="KW-0375">Hydrogen ion transport</keyword>
<dbReference type="EMBL" id="PKMF04000152">
    <property type="protein sequence ID" value="KAK7846664.1"/>
    <property type="molecule type" value="Genomic_DNA"/>
</dbReference>
<comment type="caution">
    <text evidence="6">The sequence shown here is derived from an EMBL/GenBank/DDBJ whole genome shotgun (WGS) entry which is preliminary data.</text>
</comment>
<evidence type="ECO:0000256" key="4">
    <source>
        <dbReference type="ARBA" id="ARBA00023065"/>
    </source>
</evidence>
<dbReference type="GO" id="GO:0005524">
    <property type="term" value="F:ATP binding"/>
    <property type="evidence" value="ECO:0007669"/>
    <property type="project" value="InterPro"/>
</dbReference>
<dbReference type="InterPro" id="IPR027417">
    <property type="entry name" value="P-loop_NTPase"/>
</dbReference>
<evidence type="ECO:0000259" key="5">
    <source>
        <dbReference type="Pfam" id="PF00006"/>
    </source>
</evidence>
<evidence type="ECO:0000313" key="6">
    <source>
        <dbReference type="EMBL" id="KAK7846664.1"/>
    </source>
</evidence>
<dbReference type="Proteomes" id="UP000237347">
    <property type="component" value="Unassembled WGS sequence"/>
</dbReference>
<sequence>IPTNVISITDGQICLEIELFYCGIRPAINVSLSVSHVGSAAQLKAMKQVCGSSNWNWHNIEKLPPLLNLGQTLMLRLRHYSIEVQGLQKYETTKICTTSN</sequence>
<dbReference type="PROSITE" id="PS00152">
    <property type="entry name" value="ATPASE_ALPHA_BETA"/>
    <property type="match status" value="1"/>
</dbReference>
<gene>
    <name evidence="6" type="primary">ATPA_0</name>
    <name evidence="6" type="ORF">CFP56_007615</name>
</gene>
<keyword evidence="7" id="KW-1185">Reference proteome</keyword>
<keyword evidence="4" id="KW-0406">Ion transport</keyword>
<dbReference type="InterPro" id="IPR000194">
    <property type="entry name" value="ATPase_F1/V1/A1_a/bsu_nucl-bd"/>
</dbReference>
<dbReference type="PANTHER" id="PTHR48082:SF2">
    <property type="entry name" value="ATP SYNTHASE SUBUNIT ALPHA, MITOCHONDRIAL"/>
    <property type="match status" value="1"/>
</dbReference>
<name>A0AAW0L7A1_QUESU</name>
<keyword evidence="2" id="KW-0813">Transport</keyword>
<dbReference type="GO" id="GO:0046933">
    <property type="term" value="F:proton-transporting ATP synthase activity, rotational mechanism"/>
    <property type="evidence" value="ECO:0007669"/>
    <property type="project" value="InterPro"/>
</dbReference>
<dbReference type="SUPFAM" id="SSF52540">
    <property type="entry name" value="P-loop containing nucleoside triphosphate hydrolases"/>
    <property type="match status" value="1"/>
</dbReference>
<evidence type="ECO:0000256" key="2">
    <source>
        <dbReference type="ARBA" id="ARBA00022448"/>
    </source>
</evidence>
<feature type="domain" description="ATPase F1/V1/A1 complex alpha/beta subunit nucleotide-binding" evidence="5">
    <location>
        <begin position="1"/>
        <end position="35"/>
    </location>
</feature>
<evidence type="ECO:0000256" key="3">
    <source>
        <dbReference type="ARBA" id="ARBA00022781"/>
    </source>
</evidence>
<dbReference type="InterPro" id="IPR005294">
    <property type="entry name" value="ATP_synth_F1_asu"/>
</dbReference>
<reference evidence="6 7" key="1">
    <citation type="journal article" date="2018" name="Sci. Data">
        <title>The draft genome sequence of cork oak.</title>
        <authorList>
            <person name="Ramos A.M."/>
            <person name="Usie A."/>
            <person name="Barbosa P."/>
            <person name="Barros P.M."/>
            <person name="Capote T."/>
            <person name="Chaves I."/>
            <person name="Simoes F."/>
            <person name="Abreu I."/>
            <person name="Carrasquinho I."/>
            <person name="Faro C."/>
            <person name="Guimaraes J.B."/>
            <person name="Mendonca D."/>
            <person name="Nobrega F."/>
            <person name="Rodrigues L."/>
            <person name="Saibo N.J.M."/>
            <person name="Varela M.C."/>
            <person name="Egas C."/>
            <person name="Matos J."/>
            <person name="Miguel C.M."/>
            <person name="Oliveira M.M."/>
            <person name="Ricardo C.P."/>
            <person name="Goncalves S."/>
        </authorList>
    </citation>
    <scope>NUCLEOTIDE SEQUENCE [LARGE SCALE GENOMIC DNA]</scope>
    <source>
        <strain evidence="7">cv. HL8</strain>
    </source>
</reference>
<evidence type="ECO:0000313" key="7">
    <source>
        <dbReference type="Proteomes" id="UP000237347"/>
    </source>
</evidence>
<dbReference type="PANTHER" id="PTHR48082">
    <property type="entry name" value="ATP SYNTHASE SUBUNIT ALPHA, MITOCHONDRIAL"/>
    <property type="match status" value="1"/>
</dbReference>
<dbReference type="AlphaFoldDB" id="A0AAW0L7A1"/>
<feature type="non-terminal residue" evidence="6">
    <location>
        <position position="1"/>
    </location>
</feature>
<organism evidence="6 7">
    <name type="scientific">Quercus suber</name>
    <name type="common">Cork oak</name>
    <dbReference type="NCBI Taxonomy" id="58331"/>
    <lineage>
        <taxon>Eukaryota</taxon>
        <taxon>Viridiplantae</taxon>
        <taxon>Streptophyta</taxon>
        <taxon>Embryophyta</taxon>
        <taxon>Tracheophyta</taxon>
        <taxon>Spermatophyta</taxon>
        <taxon>Magnoliopsida</taxon>
        <taxon>eudicotyledons</taxon>
        <taxon>Gunneridae</taxon>
        <taxon>Pentapetalae</taxon>
        <taxon>rosids</taxon>
        <taxon>fabids</taxon>
        <taxon>Fagales</taxon>
        <taxon>Fagaceae</taxon>
        <taxon>Quercus</taxon>
    </lineage>
</organism>
<dbReference type="Gene3D" id="3.40.50.12240">
    <property type="match status" value="1"/>
</dbReference>
<evidence type="ECO:0000256" key="1">
    <source>
        <dbReference type="ARBA" id="ARBA00008936"/>
    </source>
</evidence>
<dbReference type="GO" id="GO:0043531">
    <property type="term" value="F:ADP binding"/>
    <property type="evidence" value="ECO:0007669"/>
    <property type="project" value="TreeGrafter"/>
</dbReference>
<accession>A0AAW0L7A1</accession>